<dbReference type="SMART" id="SM00065">
    <property type="entry name" value="GAF"/>
    <property type="match status" value="1"/>
</dbReference>
<organism evidence="4 5">
    <name type="scientific">Cupriavidus basilensis</name>
    <dbReference type="NCBI Taxonomy" id="68895"/>
    <lineage>
        <taxon>Bacteria</taxon>
        <taxon>Pseudomonadati</taxon>
        <taxon>Pseudomonadota</taxon>
        <taxon>Betaproteobacteria</taxon>
        <taxon>Burkholderiales</taxon>
        <taxon>Burkholderiaceae</taxon>
        <taxon>Cupriavidus</taxon>
    </lineage>
</organism>
<dbReference type="InterPro" id="IPR035919">
    <property type="entry name" value="EAL_sf"/>
</dbReference>
<evidence type="ECO:0000313" key="4">
    <source>
        <dbReference type="EMBL" id="QOT79108.1"/>
    </source>
</evidence>
<dbReference type="InterPro" id="IPR001633">
    <property type="entry name" value="EAL_dom"/>
</dbReference>
<dbReference type="Pfam" id="PF00990">
    <property type="entry name" value="GGDEF"/>
    <property type="match status" value="1"/>
</dbReference>
<proteinExistence type="predicted"/>
<dbReference type="InterPro" id="IPR003018">
    <property type="entry name" value="GAF"/>
</dbReference>
<evidence type="ECO:0000259" key="2">
    <source>
        <dbReference type="PROSITE" id="PS50883"/>
    </source>
</evidence>
<dbReference type="Proteomes" id="UP000397656">
    <property type="component" value="Chromosome 2"/>
</dbReference>
<dbReference type="InterPro" id="IPR029787">
    <property type="entry name" value="Nucleotide_cyclase"/>
</dbReference>
<comment type="catalytic activity">
    <reaction evidence="1">
        <text>3',3'-c-di-GMP + H2O = 5'-phosphoguanylyl(3'-&gt;5')guanosine + H(+)</text>
        <dbReference type="Rhea" id="RHEA:24902"/>
        <dbReference type="ChEBI" id="CHEBI:15377"/>
        <dbReference type="ChEBI" id="CHEBI:15378"/>
        <dbReference type="ChEBI" id="CHEBI:58754"/>
        <dbReference type="ChEBI" id="CHEBI:58805"/>
        <dbReference type="EC" id="3.1.4.52"/>
    </reaction>
    <physiologicalReaction direction="left-to-right" evidence="1">
        <dbReference type="Rhea" id="RHEA:24903"/>
    </physiologicalReaction>
</comment>
<feature type="domain" description="EAL" evidence="2">
    <location>
        <begin position="400"/>
        <end position="656"/>
    </location>
</feature>
<evidence type="ECO:0000259" key="3">
    <source>
        <dbReference type="PROSITE" id="PS50887"/>
    </source>
</evidence>
<dbReference type="SUPFAM" id="SSF55073">
    <property type="entry name" value="Nucleotide cyclase"/>
    <property type="match status" value="1"/>
</dbReference>
<reference evidence="4 5" key="1">
    <citation type="submission" date="2020-10" db="EMBL/GenBank/DDBJ databases">
        <title>Complete genome sequence of Cupriavidus basilensis CCUG 49340T.</title>
        <authorList>
            <person name="Salva-Serra F."/>
            <person name="Donoso R.A."/>
            <person name="Cho K.H."/>
            <person name="Yoo J.A."/>
            <person name="Lee K."/>
            <person name="Yoon S.-H."/>
            <person name="Perez-Pantoja D."/>
            <person name="Moore E.R.B."/>
        </authorList>
    </citation>
    <scope>NUCLEOTIDE SEQUENCE [LARGE SCALE GENOMIC DNA]</scope>
    <source>
        <strain evidence="5">CCUG 49340</strain>
    </source>
</reference>
<dbReference type="InterPro" id="IPR043128">
    <property type="entry name" value="Rev_trsase/Diguanyl_cyclase"/>
</dbReference>
<dbReference type="CDD" id="cd01949">
    <property type="entry name" value="GGDEF"/>
    <property type="match status" value="1"/>
</dbReference>
<dbReference type="PROSITE" id="PS50883">
    <property type="entry name" value="EAL"/>
    <property type="match status" value="1"/>
</dbReference>
<dbReference type="PROSITE" id="PS50887">
    <property type="entry name" value="GGDEF"/>
    <property type="match status" value="1"/>
</dbReference>
<dbReference type="SUPFAM" id="SSF55781">
    <property type="entry name" value="GAF domain-like"/>
    <property type="match status" value="1"/>
</dbReference>
<accession>A0A643FQU3</accession>
<dbReference type="FunFam" id="3.30.70.270:FF:000001">
    <property type="entry name" value="Diguanylate cyclase domain protein"/>
    <property type="match status" value="1"/>
</dbReference>
<dbReference type="GO" id="GO:0071732">
    <property type="term" value="P:cellular response to nitric oxide"/>
    <property type="evidence" value="ECO:0007669"/>
    <property type="project" value="UniProtKB-ARBA"/>
</dbReference>
<dbReference type="RefSeq" id="WP_150988275.1">
    <property type="nucleotide sequence ID" value="NZ_CP062804.1"/>
</dbReference>
<dbReference type="CDD" id="cd01948">
    <property type="entry name" value="EAL"/>
    <property type="match status" value="1"/>
</dbReference>
<gene>
    <name evidence="4" type="ORF">F7R26_030540</name>
</gene>
<dbReference type="InterPro" id="IPR000160">
    <property type="entry name" value="GGDEF_dom"/>
</dbReference>
<dbReference type="EMBL" id="CP062804">
    <property type="protein sequence ID" value="QOT79108.1"/>
    <property type="molecule type" value="Genomic_DNA"/>
</dbReference>
<feature type="domain" description="GGDEF" evidence="3">
    <location>
        <begin position="258"/>
        <end position="391"/>
    </location>
</feature>
<dbReference type="SMART" id="SM00267">
    <property type="entry name" value="GGDEF"/>
    <property type="match status" value="1"/>
</dbReference>
<dbReference type="SMART" id="SM00052">
    <property type="entry name" value="EAL"/>
    <property type="match status" value="1"/>
</dbReference>
<dbReference type="SUPFAM" id="SSF141868">
    <property type="entry name" value="EAL domain-like"/>
    <property type="match status" value="1"/>
</dbReference>
<dbReference type="AlphaFoldDB" id="A0A643FQU3"/>
<dbReference type="InterPro" id="IPR029016">
    <property type="entry name" value="GAF-like_dom_sf"/>
</dbReference>
<protein>
    <submittedName>
        <fullName evidence="4">EAL domain-containing protein</fullName>
    </submittedName>
</protein>
<dbReference type="Gene3D" id="3.20.20.450">
    <property type="entry name" value="EAL domain"/>
    <property type="match status" value="1"/>
</dbReference>
<dbReference type="Gene3D" id="3.30.70.270">
    <property type="match status" value="1"/>
</dbReference>
<dbReference type="PANTHER" id="PTHR44757:SF2">
    <property type="entry name" value="BIOFILM ARCHITECTURE MAINTENANCE PROTEIN MBAA"/>
    <property type="match status" value="1"/>
</dbReference>
<dbReference type="NCBIfam" id="TIGR00254">
    <property type="entry name" value="GGDEF"/>
    <property type="match status" value="1"/>
</dbReference>
<evidence type="ECO:0000256" key="1">
    <source>
        <dbReference type="ARBA" id="ARBA00051114"/>
    </source>
</evidence>
<dbReference type="Gene3D" id="3.30.450.40">
    <property type="match status" value="1"/>
</dbReference>
<dbReference type="GeneID" id="98405301"/>
<dbReference type="Pfam" id="PF00563">
    <property type="entry name" value="EAL"/>
    <property type="match status" value="1"/>
</dbReference>
<dbReference type="Pfam" id="PF13185">
    <property type="entry name" value="GAF_2"/>
    <property type="match status" value="1"/>
</dbReference>
<sequence length="662" mass="73224">MDTNPLLEAAKAENLKLRRRLERERQARVEAEAIAEKGLRELYEKQQQLQLLEAVAGAANQAISVADALQFAVRMVCRYTGWQLGHAYLTDVACAQPRLLSTSIWHGVDGDGGQRFHEFYQCTEAVAFLAGVGLPGRVLAASAPAWVGDIALDANFPRAGAAQRAGLHAAFAFPVLLGSEVTAVLEFFADRVAEPDETLLHLMTQIGNQLGRVVERKRAEDQLIHDAFHDPLTGLPNRALFADRLARAVARASRHREQPFAVLFIDLDRFKLVNDSLGHLAGDALIVQVAVRLGDCLRVDDTLARMGGDEFTILLDSIDDVNEAVRITERLMHALETPFVIEGEQLYASASIGIATSPLGYESAEEMLRHADLAMYRAKTLGKGRYEIYDATMHERAVSRLALESSLRRALHNGEFVLHYQPVVMLETEGIVGVEALVRWRKSESELVYPAEFIGVAEETGMILFLGMWVLREACATMARWHKEFPRSPALTVSVNVSARQFAQHDFVQHVGRVLADTGIAPETVRLEITESITMVDSERTVAVLGQLRDLGVRISIDDFGTGYSSLSYLHRFPLDILKIDRSFIAQLDRGEEGLQIVQTIMSLARNLGIEVVAEGTETSRHVEHLRALGCDFGQGYFFSRPLASEDVSALLRERVPAPSLA</sequence>
<dbReference type="PANTHER" id="PTHR44757">
    <property type="entry name" value="DIGUANYLATE CYCLASE DGCP"/>
    <property type="match status" value="1"/>
</dbReference>
<dbReference type="GO" id="GO:0071111">
    <property type="term" value="F:cyclic-guanylate-specific phosphodiesterase activity"/>
    <property type="evidence" value="ECO:0007669"/>
    <property type="project" value="UniProtKB-EC"/>
</dbReference>
<dbReference type="InterPro" id="IPR052155">
    <property type="entry name" value="Biofilm_reg_signaling"/>
</dbReference>
<dbReference type="FunFam" id="3.20.20.450:FF:000001">
    <property type="entry name" value="Cyclic di-GMP phosphodiesterase yahA"/>
    <property type="match status" value="1"/>
</dbReference>
<name>A0A643FQU3_9BURK</name>
<evidence type="ECO:0000313" key="5">
    <source>
        <dbReference type="Proteomes" id="UP000397656"/>
    </source>
</evidence>